<dbReference type="PANTHER" id="PTHR47529:SF1">
    <property type="entry name" value="PERIPLASMIC CHAPERONE PPID"/>
    <property type="match status" value="1"/>
</dbReference>
<comment type="similarity">
    <text evidence="11">Belongs to the PpiD chaperone family.</text>
</comment>
<feature type="domain" description="PpiC" evidence="16">
    <location>
        <begin position="267"/>
        <end position="354"/>
    </location>
</feature>
<protein>
    <recommendedName>
        <fullName evidence="2">Parvulin-like PPIase</fullName>
    </recommendedName>
    <alternativeName>
        <fullName evidence="9">Peptidyl-prolyl cis-trans isomerase plp</fullName>
    </alternativeName>
    <alternativeName>
        <fullName evidence="12">Periplasmic chaperone PpiD</fullName>
    </alternativeName>
    <alternativeName>
        <fullName evidence="13">Periplasmic folding chaperone</fullName>
    </alternativeName>
    <alternativeName>
        <fullName evidence="10">Rotamase plp</fullName>
    </alternativeName>
</protein>
<reference evidence="17 18" key="1">
    <citation type="submission" date="2019-03" db="EMBL/GenBank/DDBJ databases">
        <title>Genomic Encyclopedia of Type Strains, Phase IV (KMG-IV): sequencing the most valuable type-strain genomes for metagenomic binning, comparative biology and taxonomic classification.</title>
        <authorList>
            <person name="Goeker M."/>
        </authorList>
    </citation>
    <scope>NUCLEOTIDE SEQUENCE [LARGE SCALE GENOMIC DNA]</scope>
    <source>
        <strain evidence="17 18">DSM 101688</strain>
    </source>
</reference>
<evidence type="ECO:0000256" key="10">
    <source>
        <dbReference type="ARBA" id="ARBA00031484"/>
    </source>
</evidence>
<dbReference type="Pfam" id="PF13624">
    <property type="entry name" value="SurA_N_3"/>
    <property type="match status" value="1"/>
</dbReference>
<dbReference type="PANTHER" id="PTHR47529">
    <property type="entry name" value="PEPTIDYL-PROLYL CIS-TRANS ISOMERASE D"/>
    <property type="match status" value="1"/>
</dbReference>
<comment type="caution">
    <text evidence="17">The sequence shown here is derived from an EMBL/GenBank/DDBJ whole genome shotgun (WGS) entry which is preliminary data.</text>
</comment>
<dbReference type="RefSeq" id="WP_132938146.1">
    <property type="nucleotide sequence ID" value="NZ_CP119676.1"/>
</dbReference>
<evidence type="ECO:0000256" key="4">
    <source>
        <dbReference type="ARBA" id="ARBA00022519"/>
    </source>
</evidence>
<keyword evidence="14 17" id="KW-0413">Isomerase</keyword>
<dbReference type="OrthoDB" id="9768393at2"/>
<dbReference type="InterPro" id="IPR000297">
    <property type="entry name" value="PPIase_PpiC"/>
</dbReference>
<dbReference type="Gene3D" id="1.10.4030.10">
    <property type="entry name" value="Porin chaperone SurA, peptide-binding domain"/>
    <property type="match status" value="1"/>
</dbReference>
<gene>
    <name evidence="17" type="ORF">EDD55_102232</name>
</gene>
<keyword evidence="3" id="KW-1003">Cell membrane</keyword>
<dbReference type="PROSITE" id="PS50198">
    <property type="entry name" value="PPIC_PPIASE_2"/>
    <property type="match status" value="1"/>
</dbReference>
<evidence type="ECO:0000256" key="8">
    <source>
        <dbReference type="ARBA" id="ARBA00023186"/>
    </source>
</evidence>
<evidence type="ECO:0000256" key="11">
    <source>
        <dbReference type="ARBA" id="ARBA00038408"/>
    </source>
</evidence>
<evidence type="ECO:0000256" key="13">
    <source>
        <dbReference type="ARBA" id="ARBA00042775"/>
    </source>
</evidence>
<dbReference type="SUPFAM" id="SSF54534">
    <property type="entry name" value="FKBP-like"/>
    <property type="match status" value="1"/>
</dbReference>
<organism evidence="17 18">
    <name type="scientific">Varunaivibrio sulfuroxidans</name>
    <dbReference type="NCBI Taxonomy" id="1773489"/>
    <lineage>
        <taxon>Bacteria</taxon>
        <taxon>Pseudomonadati</taxon>
        <taxon>Pseudomonadota</taxon>
        <taxon>Alphaproteobacteria</taxon>
        <taxon>Rhodospirillales</taxon>
        <taxon>Magnetovibrionaceae</taxon>
        <taxon>Varunaivibrio</taxon>
    </lineage>
</organism>
<evidence type="ECO:0000256" key="7">
    <source>
        <dbReference type="ARBA" id="ARBA00023136"/>
    </source>
</evidence>
<evidence type="ECO:0000256" key="1">
    <source>
        <dbReference type="ARBA" id="ARBA00004382"/>
    </source>
</evidence>
<evidence type="ECO:0000256" key="15">
    <source>
        <dbReference type="SAM" id="Phobius"/>
    </source>
</evidence>
<dbReference type="AlphaFoldDB" id="A0A4R3JHD1"/>
<dbReference type="GO" id="GO:0003755">
    <property type="term" value="F:peptidyl-prolyl cis-trans isomerase activity"/>
    <property type="evidence" value="ECO:0007669"/>
    <property type="project" value="UniProtKB-KW"/>
</dbReference>
<evidence type="ECO:0000313" key="17">
    <source>
        <dbReference type="EMBL" id="TCS64190.1"/>
    </source>
</evidence>
<evidence type="ECO:0000259" key="16">
    <source>
        <dbReference type="PROSITE" id="PS50198"/>
    </source>
</evidence>
<dbReference type="InterPro" id="IPR052029">
    <property type="entry name" value="PpiD_chaperone"/>
</dbReference>
<evidence type="ECO:0000256" key="14">
    <source>
        <dbReference type="PROSITE-ProRule" id="PRU00278"/>
    </source>
</evidence>
<evidence type="ECO:0000256" key="5">
    <source>
        <dbReference type="ARBA" id="ARBA00022692"/>
    </source>
</evidence>
<dbReference type="InterPro" id="IPR046357">
    <property type="entry name" value="PPIase_dom_sf"/>
</dbReference>
<dbReference type="GO" id="GO:0005886">
    <property type="term" value="C:plasma membrane"/>
    <property type="evidence" value="ECO:0007669"/>
    <property type="project" value="UniProtKB-SubCell"/>
</dbReference>
<dbReference type="Proteomes" id="UP000295304">
    <property type="component" value="Unassembled WGS sequence"/>
</dbReference>
<keyword evidence="6 15" id="KW-1133">Transmembrane helix</keyword>
<accession>A0A4R3JHD1</accession>
<evidence type="ECO:0000256" key="9">
    <source>
        <dbReference type="ARBA" id="ARBA00030642"/>
    </source>
</evidence>
<comment type="subcellular location">
    <subcellularLocation>
        <location evidence="1">Cell inner membrane</location>
        <topology evidence="1">Single-pass type II membrane protein</topology>
        <orientation evidence="1">Periplasmic side</orientation>
    </subcellularLocation>
</comment>
<keyword evidence="4" id="KW-0997">Cell inner membrane</keyword>
<evidence type="ECO:0000256" key="12">
    <source>
        <dbReference type="ARBA" id="ARBA00040743"/>
    </source>
</evidence>
<dbReference type="Gene3D" id="3.10.50.40">
    <property type="match status" value="1"/>
</dbReference>
<keyword evidence="14" id="KW-0697">Rotamase</keyword>
<dbReference type="InterPro" id="IPR027304">
    <property type="entry name" value="Trigger_fact/SurA_dom_sf"/>
</dbReference>
<dbReference type="Pfam" id="PF13145">
    <property type="entry name" value="Rotamase_2"/>
    <property type="match status" value="2"/>
</dbReference>
<evidence type="ECO:0000313" key="18">
    <source>
        <dbReference type="Proteomes" id="UP000295304"/>
    </source>
</evidence>
<evidence type="ECO:0000256" key="2">
    <source>
        <dbReference type="ARBA" id="ARBA00018370"/>
    </source>
</evidence>
<keyword evidence="7 15" id="KW-0472">Membrane</keyword>
<name>A0A4R3JHD1_9PROT</name>
<dbReference type="EMBL" id="SLZW01000002">
    <property type="protein sequence ID" value="TCS64190.1"/>
    <property type="molecule type" value="Genomic_DNA"/>
</dbReference>
<feature type="transmembrane region" description="Helical" evidence="15">
    <location>
        <begin position="12"/>
        <end position="31"/>
    </location>
</feature>
<keyword evidence="5 15" id="KW-0812">Transmembrane</keyword>
<keyword evidence="8" id="KW-0143">Chaperone</keyword>
<dbReference type="SUPFAM" id="SSF109998">
    <property type="entry name" value="Triger factor/SurA peptide-binding domain-like"/>
    <property type="match status" value="1"/>
</dbReference>
<proteinExistence type="inferred from homology"/>
<evidence type="ECO:0000256" key="6">
    <source>
        <dbReference type="ARBA" id="ARBA00022989"/>
    </source>
</evidence>
<sequence length="630" mass="68217">MLEAIRKHSTGIVVKILLVLLVLSFAAWGVGDMFKGGGVSDTVATIGDAKITVQQFGAELNREVDRLRPMFGGNFSLQKARDMGIADNVLNNMIVRKQVALAAADLGLKIDDNVIRSSIRQNPEFFNKVGKFDRFKFEQVLQQNGLTESAYVERVRSGLALAIYLDALRSGVEAPSPLISVLFKYRNERRVLDVARFEDGAQKNIPAPDAATLAAYHKKNAAKYMSPEYRAVGMIVISANDLAGDIAVNEKQIKAAYDSRADEFISPEKRTIQQILFPSEKEAQKARAQIVSGKDFAAVAKAMTGADAKTITLGTFTRSQILPSLATVTFSLKKNTVSQPVKSPLGWHLLRVTAIQPGVQRPLSAVRDKVIADVKHEKALDLMFKVSNKLDDALAGGATLQEAAKDNALTYRAISSIDRRGMDASGKPVANLPQDPKFLKTVFATNQGQDSSLVETKDGYFVVHVQTVTPPALIPLDKVKDRVAADWKAEQQTEIARKKAAALLKKVQSDATNESHFPSMAKAAGASVVTSPAIRRDGDGDTLNLPKKLLAEVFKDKQGGLAMASAPGVSLVARVRTVEPADPALAGVMDAEIKKKLAANMAGDLLEQIAAAMHVRYPSTIDRAAFDRVF</sequence>
<evidence type="ECO:0000256" key="3">
    <source>
        <dbReference type="ARBA" id="ARBA00022475"/>
    </source>
</evidence>
<keyword evidence="18" id="KW-1185">Reference proteome</keyword>